<evidence type="ECO:0000256" key="7">
    <source>
        <dbReference type="PROSITE-ProRule" id="PRU00339"/>
    </source>
</evidence>
<evidence type="ECO:0000313" key="10">
    <source>
        <dbReference type="Proteomes" id="UP000030748"/>
    </source>
</evidence>
<evidence type="ECO:0000256" key="2">
    <source>
        <dbReference type="ARBA" id="ARBA00022737"/>
    </source>
</evidence>
<keyword evidence="10" id="KW-1185">Reference proteome</keyword>
<keyword evidence="2" id="KW-0677">Repeat</keyword>
<sequence>MSNGSDYSSQPRGFLTPPPTWRTRRCSPVMPGSEKKPLSKDCPFHIIHKVPSGDSPYVRAKHAQLIDKDPSRAISLFWAAINSGDRVDSALKDMAVVMKQLDRSDEAIEAIKSFRHLCPFESQESIDNILVELYKQSGRIEEEIVMLQVKLKQLEEGIAFGGKRTKMARSQGKKIHITVEKEYSRLLGNLGWAYMQQKDYKCAEEHYRKALSFESDKNKQCNLAVCLMHMNKLTEAKLLLQATSDNNGRIDETHVKSYERAYQILLEFESQQKSPSVEKRAFTDFPYEKRADSNNWRTNQCQPNNMGQKEASSQLKRAHETPCNRTIPKVPLTQPQRRSRMGGPTENGNGFSCRKLCFGSFVGSENGQSLVNQNVNYYSNVHPLSETPRIVPQFLEKRPPFDGGDWRKNSTVKLPLETKDQESDLPSESESSSTDCRKTKEETPDKKNTVQGYRKTCGFSKCEHKNWADMVEEEEEEEEGFNDENVNSNIIHETPKPLDSVKKLGQKIERIDLGSGYFTQPEKPAVQTNQSTARRSLCFDQNPNSDTANLHCTSPLTTKVFNFEDQDMGTPSSEDFGSDKSIKRRNRLQVFRDITLVSEN</sequence>
<dbReference type="KEGG" id="egt:105948757"/>
<name>A0A022PY11_ERYGU</name>
<feature type="compositionally biased region" description="Basic and acidic residues" evidence="8">
    <location>
        <begin position="395"/>
        <end position="408"/>
    </location>
</feature>
<evidence type="ECO:0000256" key="3">
    <source>
        <dbReference type="ARBA" id="ARBA00022803"/>
    </source>
</evidence>
<feature type="region of interest" description="Disordered" evidence="8">
    <location>
        <begin position="294"/>
        <end position="346"/>
    </location>
</feature>
<dbReference type="EMBL" id="KI632305">
    <property type="protein sequence ID" value="EYU19110.1"/>
    <property type="molecule type" value="Genomic_DNA"/>
</dbReference>
<dbReference type="InterPro" id="IPR019734">
    <property type="entry name" value="TPR_rpt"/>
</dbReference>
<protein>
    <submittedName>
        <fullName evidence="9">Uncharacterized protein</fullName>
    </submittedName>
</protein>
<comment type="similarity">
    <text evidence="6">Belongs to the MS5 protein family.</text>
</comment>
<dbReference type="PANTHER" id="PTHR36326:SF4">
    <property type="entry name" value="PROTEIN POLLENLESS 3-LIKE 1"/>
    <property type="match status" value="1"/>
</dbReference>
<dbReference type="Proteomes" id="UP000030748">
    <property type="component" value="Unassembled WGS sequence"/>
</dbReference>
<feature type="repeat" description="TPR" evidence="7">
    <location>
        <begin position="184"/>
        <end position="217"/>
    </location>
</feature>
<dbReference type="InterPro" id="IPR044961">
    <property type="entry name" value="MS5/SDI1"/>
</dbReference>
<dbReference type="PhylomeDB" id="A0A022PY11"/>
<dbReference type="AlphaFoldDB" id="A0A022PY11"/>
<evidence type="ECO:0000256" key="6">
    <source>
        <dbReference type="ARBA" id="ARBA00025750"/>
    </source>
</evidence>
<comment type="subcellular location">
    <subcellularLocation>
        <location evidence="1">Nucleus</location>
    </subcellularLocation>
</comment>
<gene>
    <name evidence="9" type="ORF">MIMGU_mgv1a003199mg</name>
</gene>
<dbReference type="InterPro" id="IPR011990">
    <property type="entry name" value="TPR-like_helical_dom_sf"/>
</dbReference>
<keyword evidence="5" id="KW-0539">Nucleus</keyword>
<evidence type="ECO:0000313" key="9">
    <source>
        <dbReference type="EMBL" id="EYU19110.1"/>
    </source>
</evidence>
<feature type="compositionally biased region" description="Basic and acidic residues" evidence="8">
    <location>
        <begin position="435"/>
        <end position="448"/>
    </location>
</feature>
<feature type="region of interest" description="Disordered" evidence="8">
    <location>
        <begin position="1"/>
        <end position="37"/>
    </location>
</feature>
<dbReference type="OrthoDB" id="1620277at2759"/>
<evidence type="ECO:0000256" key="5">
    <source>
        <dbReference type="ARBA" id="ARBA00023242"/>
    </source>
</evidence>
<feature type="region of interest" description="Disordered" evidence="8">
    <location>
        <begin position="395"/>
        <end position="448"/>
    </location>
</feature>
<dbReference type="PROSITE" id="PS50005">
    <property type="entry name" value="TPR"/>
    <property type="match status" value="1"/>
</dbReference>
<dbReference type="SMART" id="SM00028">
    <property type="entry name" value="TPR"/>
    <property type="match status" value="1"/>
</dbReference>
<accession>A0A022PY11</accession>
<reference evidence="9 10" key="1">
    <citation type="journal article" date="2013" name="Proc. Natl. Acad. Sci. U.S.A.">
        <title>Fine-scale variation in meiotic recombination in Mimulus inferred from population shotgun sequencing.</title>
        <authorList>
            <person name="Hellsten U."/>
            <person name="Wright K.M."/>
            <person name="Jenkins J."/>
            <person name="Shu S."/>
            <person name="Yuan Y."/>
            <person name="Wessler S.R."/>
            <person name="Schmutz J."/>
            <person name="Willis J.H."/>
            <person name="Rokhsar D.S."/>
        </authorList>
    </citation>
    <scope>NUCLEOTIDE SEQUENCE [LARGE SCALE GENOMIC DNA]</scope>
    <source>
        <strain evidence="10">cv. DUN x IM62</strain>
    </source>
</reference>
<dbReference type="STRING" id="4155.A0A022PY11"/>
<evidence type="ECO:0000256" key="1">
    <source>
        <dbReference type="ARBA" id="ARBA00004123"/>
    </source>
</evidence>
<feature type="compositionally biased region" description="Polar residues" evidence="8">
    <location>
        <begin position="294"/>
        <end position="315"/>
    </location>
</feature>
<evidence type="ECO:0000256" key="4">
    <source>
        <dbReference type="ARBA" id="ARBA00023054"/>
    </source>
</evidence>
<keyword evidence="4" id="KW-0175">Coiled coil</keyword>
<evidence type="ECO:0000256" key="8">
    <source>
        <dbReference type="SAM" id="MobiDB-lite"/>
    </source>
</evidence>
<dbReference type="eggNOG" id="ENOG502QQBN">
    <property type="taxonomic scope" value="Eukaryota"/>
</dbReference>
<dbReference type="PANTHER" id="PTHR36326">
    <property type="entry name" value="PROTEIN POLLENLESS 3-LIKE 2"/>
    <property type="match status" value="1"/>
</dbReference>
<dbReference type="Pfam" id="PF13181">
    <property type="entry name" value="TPR_8"/>
    <property type="match status" value="1"/>
</dbReference>
<feature type="compositionally biased region" description="Polar residues" evidence="8">
    <location>
        <begin position="1"/>
        <end position="11"/>
    </location>
</feature>
<organism evidence="9 10">
    <name type="scientific">Erythranthe guttata</name>
    <name type="common">Yellow monkey flower</name>
    <name type="synonym">Mimulus guttatus</name>
    <dbReference type="NCBI Taxonomy" id="4155"/>
    <lineage>
        <taxon>Eukaryota</taxon>
        <taxon>Viridiplantae</taxon>
        <taxon>Streptophyta</taxon>
        <taxon>Embryophyta</taxon>
        <taxon>Tracheophyta</taxon>
        <taxon>Spermatophyta</taxon>
        <taxon>Magnoliopsida</taxon>
        <taxon>eudicotyledons</taxon>
        <taxon>Gunneridae</taxon>
        <taxon>Pentapetalae</taxon>
        <taxon>asterids</taxon>
        <taxon>lamiids</taxon>
        <taxon>Lamiales</taxon>
        <taxon>Phrymaceae</taxon>
        <taxon>Erythranthe</taxon>
    </lineage>
</organism>
<keyword evidence="3 7" id="KW-0802">TPR repeat</keyword>
<proteinExistence type="inferred from homology"/>
<dbReference type="Gene3D" id="1.25.40.10">
    <property type="entry name" value="Tetratricopeptide repeat domain"/>
    <property type="match status" value="1"/>
</dbReference>
<dbReference type="SUPFAM" id="SSF48452">
    <property type="entry name" value="TPR-like"/>
    <property type="match status" value="1"/>
</dbReference>
<dbReference type="GO" id="GO:0005634">
    <property type="term" value="C:nucleus"/>
    <property type="evidence" value="ECO:0007669"/>
    <property type="project" value="UniProtKB-SubCell"/>
</dbReference>